<evidence type="ECO:0000256" key="2">
    <source>
        <dbReference type="ARBA" id="ARBA00007441"/>
    </source>
</evidence>
<dbReference type="GO" id="GO:0006520">
    <property type="term" value="P:amino acid metabolic process"/>
    <property type="evidence" value="ECO:0007669"/>
    <property type="project" value="InterPro"/>
</dbReference>
<comment type="cofactor">
    <cofactor evidence="1">
        <name>pyridoxal 5'-phosphate</name>
        <dbReference type="ChEBI" id="CHEBI:597326"/>
    </cofactor>
</comment>
<dbReference type="EMBL" id="CP061799">
    <property type="protein sequence ID" value="QTA82400.1"/>
    <property type="molecule type" value="Genomic_DNA"/>
</dbReference>
<evidence type="ECO:0000256" key="5">
    <source>
        <dbReference type="ARBA" id="ARBA00022898"/>
    </source>
</evidence>
<evidence type="ECO:0000313" key="8">
    <source>
        <dbReference type="Proteomes" id="UP000663720"/>
    </source>
</evidence>
<dbReference type="NCBIfam" id="NF006388">
    <property type="entry name" value="PRK08637.1"/>
    <property type="match status" value="1"/>
</dbReference>
<organism evidence="7 8">
    <name type="scientific">Desulfonema limicola</name>
    <dbReference type="NCBI Taxonomy" id="45656"/>
    <lineage>
        <taxon>Bacteria</taxon>
        <taxon>Pseudomonadati</taxon>
        <taxon>Thermodesulfobacteriota</taxon>
        <taxon>Desulfobacteria</taxon>
        <taxon>Desulfobacterales</taxon>
        <taxon>Desulfococcaceae</taxon>
        <taxon>Desulfonema</taxon>
    </lineage>
</organism>
<comment type="similarity">
    <text evidence="2">Belongs to the class-I pyridoxal-phosphate-dependent aminotransferase family.</text>
</comment>
<dbReference type="InterPro" id="IPR015422">
    <property type="entry name" value="PyrdxlP-dep_Trfase_small"/>
</dbReference>
<gene>
    <name evidence="7" type="ORF">dnl_47750</name>
</gene>
<evidence type="ECO:0000256" key="4">
    <source>
        <dbReference type="ARBA" id="ARBA00022679"/>
    </source>
</evidence>
<keyword evidence="4" id="KW-0808">Transferase</keyword>
<reference evidence="7" key="1">
    <citation type="journal article" date="2021" name="Microb. Physiol.">
        <title>Proteogenomic Insights into the Physiology of Marine, Sulfate-Reducing, Filamentous Desulfonema limicola and Desulfonema magnum.</title>
        <authorList>
            <person name="Schnaars V."/>
            <person name="Wohlbrand L."/>
            <person name="Scheve S."/>
            <person name="Hinrichs C."/>
            <person name="Reinhardt R."/>
            <person name="Rabus R."/>
        </authorList>
    </citation>
    <scope>NUCLEOTIDE SEQUENCE</scope>
    <source>
        <strain evidence="7">5ac10</strain>
    </source>
</reference>
<accession>A0A975BBV8</accession>
<feature type="domain" description="Aminotransferase class I/classII large" evidence="6">
    <location>
        <begin position="82"/>
        <end position="431"/>
    </location>
</feature>
<dbReference type="GO" id="GO:0030170">
    <property type="term" value="F:pyridoxal phosphate binding"/>
    <property type="evidence" value="ECO:0007669"/>
    <property type="project" value="InterPro"/>
</dbReference>
<dbReference type="Pfam" id="PF00155">
    <property type="entry name" value="Aminotran_1_2"/>
    <property type="match status" value="1"/>
</dbReference>
<evidence type="ECO:0000313" key="7">
    <source>
        <dbReference type="EMBL" id="QTA82400.1"/>
    </source>
</evidence>
<sequence>MSINPIAQELNTAIKNANHFLMEMFSKTGRRLFFPKGILSQSAEARQNAEDKYNATIGIATENLHTMHLSSVMSFLNTDKLRPSETLTYAPSYGIAELRQAWKDSIYEKNPSLKGRQISLPVVTNGITHGISVFADMFLDPDDVVIFPDKMWGNNNLIMSVRGDACISQYQMFNNQGGFNLEAFEARVKLEAQNNYKVVVFLNFPNNPTGYTVTEHEADRIVEILSDIAQKGTNIIAVADDAYFGLRYEDAPIKESIFARLCSCHPRLLAVKLDGATKEMFVWGLRVGFITYGTQITGGDYASFYEAMEKKTAGNIRGTVSNASHVSQRLVLKTLKSEDYPKQRAEKVEILKARANKVKELLSGSRFDDAWEMYPFNSGYFMCLKLKNVEAEALRVHLLKKYKVGLIATGKSDIRIAFSSVDKENIEPLFELIYKGVKDLEK</sequence>
<proteinExistence type="inferred from homology"/>
<dbReference type="KEGG" id="dli:dnl_47750"/>
<dbReference type="PANTHER" id="PTHR46383">
    <property type="entry name" value="ASPARTATE AMINOTRANSFERASE"/>
    <property type="match status" value="1"/>
</dbReference>
<keyword evidence="3 7" id="KW-0032">Aminotransferase</keyword>
<dbReference type="Proteomes" id="UP000663720">
    <property type="component" value="Chromosome"/>
</dbReference>
<dbReference type="InterPro" id="IPR015424">
    <property type="entry name" value="PyrdxlP-dep_Trfase"/>
</dbReference>
<dbReference type="Gene3D" id="3.90.1150.10">
    <property type="entry name" value="Aspartate Aminotransferase, domain 1"/>
    <property type="match status" value="1"/>
</dbReference>
<dbReference type="RefSeq" id="WP_207688336.1">
    <property type="nucleotide sequence ID" value="NZ_CP061799.1"/>
</dbReference>
<protein>
    <submittedName>
        <fullName evidence="7">Aminotransferase family protein, class I and II</fullName>
    </submittedName>
</protein>
<dbReference type="InterPro" id="IPR050596">
    <property type="entry name" value="AspAT/PAT-like"/>
</dbReference>
<name>A0A975BBV8_9BACT</name>
<dbReference type="InterPro" id="IPR004839">
    <property type="entry name" value="Aminotransferase_I/II_large"/>
</dbReference>
<evidence type="ECO:0000256" key="1">
    <source>
        <dbReference type="ARBA" id="ARBA00001933"/>
    </source>
</evidence>
<dbReference type="GO" id="GO:0008483">
    <property type="term" value="F:transaminase activity"/>
    <property type="evidence" value="ECO:0007669"/>
    <property type="project" value="UniProtKB-KW"/>
</dbReference>
<keyword evidence="5" id="KW-0663">Pyridoxal phosphate</keyword>
<dbReference type="AlphaFoldDB" id="A0A975BBV8"/>
<dbReference type="SUPFAM" id="SSF53383">
    <property type="entry name" value="PLP-dependent transferases"/>
    <property type="match status" value="1"/>
</dbReference>
<evidence type="ECO:0000259" key="6">
    <source>
        <dbReference type="Pfam" id="PF00155"/>
    </source>
</evidence>
<keyword evidence="8" id="KW-1185">Reference proteome</keyword>
<dbReference type="InterPro" id="IPR015421">
    <property type="entry name" value="PyrdxlP-dep_Trfase_major"/>
</dbReference>
<dbReference type="Gene3D" id="3.40.640.10">
    <property type="entry name" value="Type I PLP-dependent aspartate aminotransferase-like (Major domain)"/>
    <property type="match status" value="1"/>
</dbReference>
<evidence type="ECO:0000256" key="3">
    <source>
        <dbReference type="ARBA" id="ARBA00022576"/>
    </source>
</evidence>
<dbReference type="CDD" id="cd00609">
    <property type="entry name" value="AAT_like"/>
    <property type="match status" value="1"/>
</dbReference>
<dbReference type="PANTHER" id="PTHR46383:SF1">
    <property type="entry name" value="ASPARTATE AMINOTRANSFERASE"/>
    <property type="match status" value="1"/>
</dbReference>